<comment type="similarity">
    <text evidence="1 5">Belongs to the MsrA Met sulfoxide reductase family.</text>
</comment>
<feature type="active site" evidence="5">
    <location>
        <position position="105"/>
    </location>
</feature>
<evidence type="ECO:0000256" key="1">
    <source>
        <dbReference type="ARBA" id="ARBA00005591"/>
    </source>
</evidence>
<dbReference type="InterPro" id="IPR015046">
    <property type="entry name" value="LciA_Immunity-like"/>
</dbReference>
<evidence type="ECO:0000313" key="8">
    <source>
        <dbReference type="Proteomes" id="UP000289996"/>
    </source>
</evidence>
<evidence type="ECO:0000313" key="7">
    <source>
        <dbReference type="EMBL" id="VDG29435.1"/>
    </source>
</evidence>
<dbReference type="Pfam" id="PF08951">
    <property type="entry name" value="EntA_Immun"/>
    <property type="match status" value="1"/>
</dbReference>
<evidence type="ECO:0000256" key="5">
    <source>
        <dbReference type="HAMAP-Rule" id="MF_01401"/>
    </source>
</evidence>
<dbReference type="GO" id="GO:0033744">
    <property type="term" value="F:L-methionine:thioredoxin-disulfide S-oxidoreductase activity"/>
    <property type="evidence" value="ECO:0007669"/>
    <property type="project" value="RHEA"/>
</dbReference>
<dbReference type="HAMAP" id="MF_01401">
    <property type="entry name" value="MsrA"/>
    <property type="match status" value="1"/>
</dbReference>
<dbReference type="AlphaFoldDB" id="A0A660E5L0"/>
<dbReference type="CDD" id="cd21059">
    <property type="entry name" value="LciA-like"/>
    <property type="match status" value="1"/>
</dbReference>
<dbReference type="SUPFAM" id="SSF55068">
    <property type="entry name" value="Peptide methionine sulfoxide reductase"/>
    <property type="match status" value="1"/>
</dbReference>
<dbReference type="PANTHER" id="PTHR43774:SF1">
    <property type="entry name" value="PEPTIDE METHIONINE SULFOXIDE REDUCTASE MSRA 2"/>
    <property type="match status" value="1"/>
</dbReference>
<dbReference type="GO" id="GO:0008113">
    <property type="term" value="F:peptide-methionine (S)-S-oxide reductase activity"/>
    <property type="evidence" value="ECO:0007669"/>
    <property type="project" value="UniProtKB-UniRule"/>
</dbReference>
<comment type="catalytic activity">
    <reaction evidence="3 5">
        <text>L-methionyl-[protein] + [thioredoxin]-disulfide + H2O = L-methionyl-(S)-S-oxide-[protein] + [thioredoxin]-dithiol</text>
        <dbReference type="Rhea" id="RHEA:14217"/>
        <dbReference type="Rhea" id="RHEA-COMP:10698"/>
        <dbReference type="Rhea" id="RHEA-COMP:10700"/>
        <dbReference type="Rhea" id="RHEA-COMP:12313"/>
        <dbReference type="Rhea" id="RHEA-COMP:12315"/>
        <dbReference type="ChEBI" id="CHEBI:15377"/>
        <dbReference type="ChEBI" id="CHEBI:16044"/>
        <dbReference type="ChEBI" id="CHEBI:29950"/>
        <dbReference type="ChEBI" id="CHEBI:44120"/>
        <dbReference type="ChEBI" id="CHEBI:50058"/>
        <dbReference type="EC" id="1.8.4.11"/>
    </reaction>
</comment>
<keyword evidence="8" id="KW-1185">Reference proteome</keyword>
<comment type="catalytic activity">
    <reaction evidence="4 5">
        <text>[thioredoxin]-disulfide + L-methionine + H2O = L-methionine (S)-S-oxide + [thioredoxin]-dithiol</text>
        <dbReference type="Rhea" id="RHEA:19993"/>
        <dbReference type="Rhea" id="RHEA-COMP:10698"/>
        <dbReference type="Rhea" id="RHEA-COMP:10700"/>
        <dbReference type="ChEBI" id="CHEBI:15377"/>
        <dbReference type="ChEBI" id="CHEBI:29950"/>
        <dbReference type="ChEBI" id="CHEBI:50058"/>
        <dbReference type="ChEBI" id="CHEBI:57844"/>
        <dbReference type="ChEBI" id="CHEBI:58772"/>
        <dbReference type="EC" id="1.8.4.11"/>
    </reaction>
</comment>
<protein>
    <recommendedName>
        <fullName evidence="5">Peptide methionine sulfoxide reductase MsrA</fullName>
        <shortName evidence="5">Protein-methionine-S-oxide reductase</shortName>
        <ecNumber evidence="5">1.8.4.11</ecNumber>
    </recommendedName>
    <alternativeName>
        <fullName evidence="5">Peptide-methionine (S)-S-oxide reductase</fullName>
        <shortName evidence="5">Peptide Met(O) reductase</shortName>
    </alternativeName>
</protein>
<dbReference type="EC" id="1.8.4.11" evidence="5"/>
<dbReference type="Proteomes" id="UP000289996">
    <property type="component" value="Unassembled WGS sequence"/>
</dbReference>
<dbReference type="OrthoDB" id="4174719at2"/>
<evidence type="ECO:0000256" key="3">
    <source>
        <dbReference type="ARBA" id="ARBA00047806"/>
    </source>
</evidence>
<keyword evidence="2 5" id="KW-0560">Oxidoreductase</keyword>
<gene>
    <name evidence="5" type="primary">msrA</name>
    <name evidence="7" type="ORF">MUDAN_MDHGFNIF_00990</name>
</gene>
<dbReference type="EMBL" id="UYIG01000141">
    <property type="protein sequence ID" value="VDG29435.1"/>
    <property type="molecule type" value="Genomic_DNA"/>
</dbReference>
<evidence type="ECO:0000256" key="4">
    <source>
        <dbReference type="ARBA" id="ARBA00048782"/>
    </source>
</evidence>
<dbReference type="RefSeq" id="WP_130846515.1">
    <property type="nucleotide sequence ID" value="NZ_UYIE01000001.1"/>
</dbReference>
<dbReference type="GO" id="GO:0030153">
    <property type="term" value="P:bacteriocin immunity"/>
    <property type="evidence" value="ECO:0007669"/>
    <property type="project" value="InterPro"/>
</dbReference>
<name>A0A660E5L0_9LACO</name>
<feature type="domain" description="Peptide methionine sulphoxide reductase MsrA" evidence="6">
    <location>
        <begin position="99"/>
        <end position="249"/>
    </location>
</feature>
<dbReference type="Pfam" id="PF01625">
    <property type="entry name" value="PMSR"/>
    <property type="match status" value="1"/>
</dbReference>
<dbReference type="Gene3D" id="3.30.1060.10">
    <property type="entry name" value="Peptide methionine sulphoxide reductase MsrA"/>
    <property type="match status" value="1"/>
</dbReference>
<dbReference type="NCBIfam" id="TIGR00401">
    <property type="entry name" value="msrA"/>
    <property type="match status" value="1"/>
</dbReference>
<dbReference type="PANTHER" id="PTHR43774">
    <property type="entry name" value="PEPTIDE METHIONINE SULFOXIDE REDUCTASE"/>
    <property type="match status" value="1"/>
</dbReference>
<organism evidence="7 8">
    <name type="scientific">Lactiplantibacillus mudanjiangensis</name>
    <dbReference type="NCBI Taxonomy" id="1296538"/>
    <lineage>
        <taxon>Bacteria</taxon>
        <taxon>Bacillati</taxon>
        <taxon>Bacillota</taxon>
        <taxon>Bacilli</taxon>
        <taxon>Lactobacillales</taxon>
        <taxon>Lactobacillaceae</taxon>
        <taxon>Lactiplantibacillus</taxon>
    </lineage>
</organism>
<dbReference type="InterPro" id="IPR002569">
    <property type="entry name" value="Met_Sox_Rdtase_MsrA_dom"/>
</dbReference>
<sequence length="271" mass="31317">MALSMAELTQQITTLILNPGTRAWERQLLVGAKQRLTPNTTAARELSRLLADLRPLAQRQNLTPAVADFYRQMTGETVLDSHDLVAQHTAPDPSYQERAVFAGGCFWCMVEPFETRPGINAVISGYTGGTVAQPTYDQVISQSTGHVEAVEILFDTRQVTYADLLTVYWQLIDPTDDSGQVNDRGESYRPIIFVNSAAQRQLAEASKQRVIDQRQYQKPIVVAIEPTTTFWPAENYHQQFYRQQPKRYQRLERARQRYLRWQRRWAKWRRK</sequence>
<reference evidence="7 8" key="1">
    <citation type="submission" date="2018-11" db="EMBL/GenBank/DDBJ databases">
        <authorList>
            <person name="Wuyts S."/>
        </authorList>
    </citation>
    <scope>NUCLEOTIDE SEQUENCE [LARGE SCALE GENOMIC DNA]</scope>
    <source>
        <strain evidence="7">Lactobacillus mudanjiangensis AMBF249</strain>
    </source>
</reference>
<proteinExistence type="inferred from homology"/>
<evidence type="ECO:0000256" key="2">
    <source>
        <dbReference type="ARBA" id="ARBA00023002"/>
    </source>
</evidence>
<evidence type="ECO:0000259" key="6">
    <source>
        <dbReference type="Pfam" id="PF01625"/>
    </source>
</evidence>
<accession>A0A660E5L0</accession>
<comment type="function">
    <text evidence="5">Has an important function as a repair enzyme for proteins that have been inactivated by oxidation. Catalyzes the reversible oxidation-reduction of methionine sulfoxide in proteins to methionine.</text>
</comment>
<dbReference type="InterPro" id="IPR036509">
    <property type="entry name" value="Met_Sox_Rdtase_MsrA_sf"/>
</dbReference>